<feature type="transmembrane region" description="Helical" evidence="1">
    <location>
        <begin position="194"/>
        <end position="212"/>
    </location>
</feature>
<dbReference type="AlphaFoldDB" id="A0A4R3JGH7"/>
<dbReference type="GO" id="GO:0008081">
    <property type="term" value="F:phosphoric diester hydrolase activity"/>
    <property type="evidence" value="ECO:0007669"/>
    <property type="project" value="UniProtKB-ARBA"/>
</dbReference>
<feature type="transmembrane region" description="Helical" evidence="1">
    <location>
        <begin position="148"/>
        <end position="167"/>
    </location>
</feature>
<dbReference type="GO" id="GO:0016020">
    <property type="term" value="C:membrane"/>
    <property type="evidence" value="ECO:0007669"/>
    <property type="project" value="InterPro"/>
</dbReference>
<dbReference type="SMART" id="SM00471">
    <property type="entry name" value="HDc"/>
    <property type="match status" value="1"/>
</dbReference>
<gene>
    <name evidence="4" type="ORF">EDD55_101355</name>
</gene>
<dbReference type="RefSeq" id="WP_132937744.1">
    <property type="nucleotide sequence ID" value="NZ_CP119676.1"/>
</dbReference>
<keyword evidence="5" id="KW-1185">Reference proteome</keyword>
<comment type="caution">
    <text evidence="4">The sequence shown here is derived from an EMBL/GenBank/DDBJ whole genome shotgun (WGS) entry which is preliminary data.</text>
</comment>
<accession>A0A4R3JGH7</accession>
<feature type="domain" description="HAMP" evidence="2">
    <location>
        <begin position="230"/>
        <end position="266"/>
    </location>
</feature>
<organism evidence="4 5">
    <name type="scientific">Varunaivibrio sulfuroxidans</name>
    <dbReference type="NCBI Taxonomy" id="1773489"/>
    <lineage>
        <taxon>Bacteria</taxon>
        <taxon>Pseudomonadati</taxon>
        <taxon>Pseudomonadota</taxon>
        <taxon>Alphaproteobacteria</taxon>
        <taxon>Rhodospirillales</taxon>
        <taxon>Magnetovibrionaceae</taxon>
        <taxon>Varunaivibrio</taxon>
    </lineage>
</organism>
<dbReference type="Pfam" id="PF13487">
    <property type="entry name" value="HD_5"/>
    <property type="match status" value="1"/>
</dbReference>
<evidence type="ECO:0000259" key="3">
    <source>
        <dbReference type="PROSITE" id="PS51832"/>
    </source>
</evidence>
<dbReference type="PANTHER" id="PTHR45228:SF5">
    <property type="entry name" value="CYCLIC DI-GMP PHOSPHODIESTERASE VC_1348-RELATED"/>
    <property type="match status" value="1"/>
</dbReference>
<dbReference type="EMBL" id="SLZW01000001">
    <property type="protein sequence ID" value="TCS65022.1"/>
    <property type="molecule type" value="Genomic_DNA"/>
</dbReference>
<feature type="domain" description="HD-GYP" evidence="3">
    <location>
        <begin position="268"/>
        <end position="478"/>
    </location>
</feature>
<dbReference type="OrthoDB" id="9176789at2"/>
<keyword evidence="1" id="KW-0472">Membrane</keyword>
<dbReference type="PANTHER" id="PTHR45228">
    <property type="entry name" value="CYCLIC DI-GMP PHOSPHODIESTERASE TM_0186-RELATED"/>
    <property type="match status" value="1"/>
</dbReference>
<dbReference type="InterPro" id="IPR003660">
    <property type="entry name" value="HAMP_dom"/>
</dbReference>
<dbReference type="Pfam" id="PF20970">
    <property type="entry name" value="MASE10"/>
    <property type="match status" value="1"/>
</dbReference>
<dbReference type="InterPro" id="IPR052020">
    <property type="entry name" value="Cyclic_di-GMP/3'3'-cGAMP_PDE"/>
</dbReference>
<dbReference type="InterPro" id="IPR003607">
    <property type="entry name" value="HD/PDEase_dom"/>
</dbReference>
<dbReference type="SUPFAM" id="SSF109604">
    <property type="entry name" value="HD-domain/PDEase-like"/>
    <property type="match status" value="1"/>
</dbReference>
<evidence type="ECO:0000256" key="1">
    <source>
        <dbReference type="SAM" id="Phobius"/>
    </source>
</evidence>
<keyword evidence="1" id="KW-1133">Transmembrane helix</keyword>
<protein>
    <submittedName>
        <fullName evidence="4">HD domain-containing protein</fullName>
    </submittedName>
</protein>
<evidence type="ECO:0000313" key="4">
    <source>
        <dbReference type="EMBL" id="TCS65022.1"/>
    </source>
</evidence>
<proteinExistence type="predicted"/>
<keyword evidence="1" id="KW-0812">Transmembrane</keyword>
<dbReference type="PROSITE" id="PS51832">
    <property type="entry name" value="HD_GYP"/>
    <property type="match status" value="1"/>
</dbReference>
<dbReference type="Gene3D" id="6.10.340.10">
    <property type="match status" value="1"/>
</dbReference>
<dbReference type="CDD" id="cd06225">
    <property type="entry name" value="HAMP"/>
    <property type="match status" value="1"/>
</dbReference>
<feature type="transmembrane region" description="Helical" evidence="1">
    <location>
        <begin position="28"/>
        <end position="47"/>
    </location>
</feature>
<feature type="transmembrane region" description="Helical" evidence="1">
    <location>
        <begin position="68"/>
        <end position="86"/>
    </location>
</feature>
<dbReference type="Proteomes" id="UP000295304">
    <property type="component" value="Unassembled WGS sequence"/>
</dbReference>
<dbReference type="PROSITE" id="PS50885">
    <property type="entry name" value="HAMP"/>
    <property type="match status" value="1"/>
</dbReference>
<evidence type="ECO:0000259" key="2">
    <source>
        <dbReference type="PROSITE" id="PS50885"/>
    </source>
</evidence>
<dbReference type="CDD" id="cd00077">
    <property type="entry name" value="HDc"/>
    <property type="match status" value="1"/>
</dbReference>
<evidence type="ECO:0000313" key="5">
    <source>
        <dbReference type="Proteomes" id="UP000295304"/>
    </source>
</evidence>
<dbReference type="SUPFAM" id="SSF158472">
    <property type="entry name" value="HAMP domain-like"/>
    <property type="match status" value="1"/>
</dbReference>
<dbReference type="InterPro" id="IPR048440">
    <property type="entry name" value="MASE10"/>
</dbReference>
<dbReference type="GO" id="GO:0007165">
    <property type="term" value="P:signal transduction"/>
    <property type="evidence" value="ECO:0007669"/>
    <property type="project" value="InterPro"/>
</dbReference>
<dbReference type="InterPro" id="IPR037522">
    <property type="entry name" value="HD_GYP_dom"/>
</dbReference>
<reference evidence="4 5" key="1">
    <citation type="submission" date="2019-03" db="EMBL/GenBank/DDBJ databases">
        <title>Genomic Encyclopedia of Type Strains, Phase IV (KMG-IV): sequencing the most valuable type-strain genomes for metagenomic binning, comparative biology and taxonomic classification.</title>
        <authorList>
            <person name="Goeker M."/>
        </authorList>
    </citation>
    <scope>NUCLEOTIDE SEQUENCE [LARGE SCALE GENOMIC DNA]</scope>
    <source>
        <strain evidence="4 5">DSM 101688</strain>
    </source>
</reference>
<dbReference type="Gene3D" id="1.10.3210.10">
    <property type="entry name" value="Hypothetical protein af1432"/>
    <property type="match status" value="1"/>
</dbReference>
<sequence>MRAKLHYLAIMTIMPIYGIQVCPFIESLSAIEVFVTFDVILVLIYFARGPLRARLVDRAPLAAQTLRVFTLELVLFASAALILMFYNTEVHHFPLVSGMKVLVGVTAMGFFASADLALEREREVAHRVERERLSLPLSGNFFPLSSKLALFAAGCVALLVGVFMLLVNKDLDWLVEVGSAIPLAEGRLSILKEFGFVLLVAMPETLNIIWSFSRNLNMFLMRENGVLACVTSGHYDMAVPVSSNDEFGVMAQHTNEMVRRIRERTEELQRTRDVTIMTLASLAETRDNETGAHILRTQRYVRALAIYLRDHPRRADVMDDETIDLLYKSAPLHDIGKVGIPDAILLKPGKLTEEEFTVMKDHPKIGAAALRVAEDELGGNSFLNYAREISLSHHEKWDGSGYPQGLKGEDIPLSGRLMAVADVYDALISKRVYKPAFSHQKAMAILREGRASHFDPVLIDALDAVEMAFCEIARAFRDEGQIDEDPALGHLAHSSR</sequence>
<name>A0A4R3JGH7_9PROT</name>